<sequence>MALDSQDPLPLPGNLTRRQVKGFMRVEPITLGSIQILIAVLTMFLSVSLLTPYDLTSQDFVNYSIEILIGSAELIISGAVLIHTGRRPSMCMITAMLVFHLVSLAISIAAIAMLSNHLPYRQNMYHCEHCSELELDVAQQHCFKTCAYKVESPCKYLIDGLLITLVVFITLELLICIIAILFGLQVLIQGRTQLPRLTQKTAPGQSIEAPLSEEAVEEGTVAVEVETLPAEPVVDPPPYKV</sequence>
<feature type="transmembrane region" description="Helical" evidence="6">
    <location>
        <begin position="161"/>
        <end position="188"/>
    </location>
</feature>
<dbReference type="Pfam" id="PF04103">
    <property type="entry name" value="CD20"/>
    <property type="match status" value="1"/>
</dbReference>
<evidence type="ECO:0000256" key="1">
    <source>
        <dbReference type="ARBA" id="ARBA00004141"/>
    </source>
</evidence>
<feature type="transmembrane region" description="Helical" evidence="6">
    <location>
        <begin position="63"/>
        <end position="82"/>
    </location>
</feature>
<evidence type="ECO:0000313" key="7">
    <source>
        <dbReference type="Proteomes" id="UP000515152"/>
    </source>
</evidence>
<dbReference type="KEGG" id="char:116224905"/>
<dbReference type="AlphaFoldDB" id="A0A6P8GU96"/>
<comment type="similarity">
    <text evidence="2">Belongs to the MS4A family.</text>
</comment>
<comment type="subcellular location">
    <subcellularLocation>
        <location evidence="1">Membrane</location>
        <topology evidence="1">Multi-pass membrane protein</topology>
    </subcellularLocation>
</comment>
<dbReference type="InterPro" id="IPR007237">
    <property type="entry name" value="CD20-like"/>
</dbReference>
<dbReference type="GO" id="GO:0016020">
    <property type="term" value="C:membrane"/>
    <property type="evidence" value="ECO:0007669"/>
    <property type="project" value="UniProtKB-SubCell"/>
</dbReference>
<dbReference type="PANTHER" id="PTHR23320">
    <property type="entry name" value="MEMBRANE-SPANNING 4-DOMAINS SUBFAMILY A MS4A -RELATED"/>
    <property type="match status" value="1"/>
</dbReference>
<organism evidence="7 8">
    <name type="scientific">Clupea harengus</name>
    <name type="common">Atlantic herring</name>
    <dbReference type="NCBI Taxonomy" id="7950"/>
    <lineage>
        <taxon>Eukaryota</taxon>
        <taxon>Metazoa</taxon>
        <taxon>Chordata</taxon>
        <taxon>Craniata</taxon>
        <taxon>Vertebrata</taxon>
        <taxon>Euteleostomi</taxon>
        <taxon>Actinopterygii</taxon>
        <taxon>Neopterygii</taxon>
        <taxon>Teleostei</taxon>
        <taxon>Clupei</taxon>
        <taxon>Clupeiformes</taxon>
        <taxon>Clupeoidei</taxon>
        <taxon>Clupeidae</taxon>
        <taxon>Clupea</taxon>
    </lineage>
</organism>
<gene>
    <name evidence="8" type="primary">LOC116224905</name>
</gene>
<proteinExistence type="inferred from homology"/>
<name>A0A6P8GU96_CLUHA</name>
<dbReference type="GeneID" id="116224905"/>
<dbReference type="Proteomes" id="UP000515152">
    <property type="component" value="Chromosome 19"/>
</dbReference>
<evidence type="ECO:0000256" key="5">
    <source>
        <dbReference type="ARBA" id="ARBA00023136"/>
    </source>
</evidence>
<keyword evidence="7" id="KW-1185">Reference proteome</keyword>
<protein>
    <submittedName>
        <fullName evidence="8">Uncharacterized protein LOC116224905</fullName>
    </submittedName>
</protein>
<feature type="transmembrane region" description="Helical" evidence="6">
    <location>
        <begin position="29"/>
        <end position="51"/>
    </location>
</feature>
<dbReference type="PANTHER" id="PTHR23320:SF128">
    <property type="entry name" value="MEMBRANE-SPANNING 4-DOMAINS SUBFAMILY A MEMBER 4A"/>
    <property type="match status" value="1"/>
</dbReference>
<evidence type="ECO:0000256" key="2">
    <source>
        <dbReference type="ARBA" id="ARBA00009565"/>
    </source>
</evidence>
<dbReference type="RefSeq" id="XP_031441471.1">
    <property type="nucleotide sequence ID" value="XM_031585611.2"/>
</dbReference>
<keyword evidence="4 6" id="KW-1133">Transmembrane helix</keyword>
<feature type="transmembrane region" description="Helical" evidence="6">
    <location>
        <begin position="94"/>
        <end position="114"/>
    </location>
</feature>
<accession>A0A6P8GU96</accession>
<evidence type="ECO:0000256" key="4">
    <source>
        <dbReference type="ARBA" id="ARBA00022989"/>
    </source>
</evidence>
<dbReference type="OrthoDB" id="8714947at2759"/>
<evidence type="ECO:0000256" key="3">
    <source>
        <dbReference type="ARBA" id="ARBA00022692"/>
    </source>
</evidence>
<evidence type="ECO:0000313" key="8">
    <source>
        <dbReference type="RefSeq" id="XP_031441471.1"/>
    </source>
</evidence>
<evidence type="ECO:0000256" key="6">
    <source>
        <dbReference type="SAM" id="Phobius"/>
    </source>
</evidence>
<keyword evidence="3 6" id="KW-0812">Transmembrane</keyword>
<keyword evidence="5 6" id="KW-0472">Membrane</keyword>
<reference evidence="8" key="1">
    <citation type="submission" date="2025-08" db="UniProtKB">
        <authorList>
            <consortium name="RefSeq"/>
        </authorList>
    </citation>
    <scope>IDENTIFICATION</scope>
</reference>
<dbReference type="InterPro" id="IPR030417">
    <property type="entry name" value="MS4A"/>
</dbReference>